<reference evidence="2" key="1">
    <citation type="submission" date="2022-11" db="UniProtKB">
        <authorList>
            <consortium name="WormBaseParasite"/>
        </authorList>
    </citation>
    <scope>IDENTIFICATION</scope>
</reference>
<organism evidence="1 2">
    <name type="scientific">Panagrolaimus sp. JU765</name>
    <dbReference type="NCBI Taxonomy" id="591449"/>
    <lineage>
        <taxon>Eukaryota</taxon>
        <taxon>Metazoa</taxon>
        <taxon>Ecdysozoa</taxon>
        <taxon>Nematoda</taxon>
        <taxon>Chromadorea</taxon>
        <taxon>Rhabditida</taxon>
        <taxon>Tylenchina</taxon>
        <taxon>Panagrolaimomorpha</taxon>
        <taxon>Panagrolaimoidea</taxon>
        <taxon>Panagrolaimidae</taxon>
        <taxon>Panagrolaimus</taxon>
    </lineage>
</organism>
<dbReference type="Proteomes" id="UP000887576">
    <property type="component" value="Unplaced"/>
</dbReference>
<proteinExistence type="predicted"/>
<accession>A0AC34QSI8</accession>
<name>A0AC34QSI8_9BILA</name>
<protein>
    <submittedName>
        <fullName evidence="2">Uncharacterized protein</fullName>
    </submittedName>
</protein>
<sequence>MAARKTAAVTTMTSERKALLRPINSNHNQVQIIREPPRLLLNGGTPRRTLPDVDRLHPWMLPMTPGFLPSPIHPRKLSLKDKDVFFEDDPPHPTEVLREVAKLATFPAVGM</sequence>
<dbReference type="WBParaSite" id="JU765_v2.g18886.t1">
    <property type="protein sequence ID" value="JU765_v2.g18886.t1"/>
    <property type="gene ID" value="JU765_v2.g18886"/>
</dbReference>
<evidence type="ECO:0000313" key="1">
    <source>
        <dbReference type="Proteomes" id="UP000887576"/>
    </source>
</evidence>
<evidence type="ECO:0000313" key="2">
    <source>
        <dbReference type="WBParaSite" id="JU765_v2.g18886.t1"/>
    </source>
</evidence>